<organism evidence="1 2">
    <name type="scientific">Henosepilachna vigintioctopunctata</name>
    <dbReference type="NCBI Taxonomy" id="420089"/>
    <lineage>
        <taxon>Eukaryota</taxon>
        <taxon>Metazoa</taxon>
        <taxon>Ecdysozoa</taxon>
        <taxon>Arthropoda</taxon>
        <taxon>Hexapoda</taxon>
        <taxon>Insecta</taxon>
        <taxon>Pterygota</taxon>
        <taxon>Neoptera</taxon>
        <taxon>Endopterygota</taxon>
        <taxon>Coleoptera</taxon>
        <taxon>Polyphaga</taxon>
        <taxon>Cucujiformia</taxon>
        <taxon>Coccinelloidea</taxon>
        <taxon>Coccinellidae</taxon>
        <taxon>Epilachninae</taxon>
        <taxon>Epilachnini</taxon>
        <taxon>Henosepilachna</taxon>
    </lineage>
</organism>
<reference evidence="1 2" key="1">
    <citation type="submission" date="2023-03" db="EMBL/GenBank/DDBJ databases">
        <title>Genome insight into feeding habits of ladybird beetles.</title>
        <authorList>
            <person name="Li H.-S."/>
            <person name="Huang Y.-H."/>
            <person name="Pang H."/>
        </authorList>
    </citation>
    <scope>NUCLEOTIDE SEQUENCE [LARGE SCALE GENOMIC DNA]</scope>
    <source>
        <strain evidence="1">SYSU_2023b</strain>
        <tissue evidence="1">Whole body</tissue>
    </source>
</reference>
<dbReference type="EMBL" id="JARQZJ010000061">
    <property type="protein sequence ID" value="KAK9878888.1"/>
    <property type="molecule type" value="Genomic_DNA"/>
</dbReference>
<evidence type="ECO:0000313" key="1">
    <source>
        <dbReference type="EMBL" id="KAK9878888.1"/>
    </source>
</evidence>
<feature type="non-terminal residue" evidence="1">
    <location>
        <position position="1"/>
    </location>
</feature>
<accession>A0AAW1U8E5</accession>
<proteinExistence type="predicted"/>
<protein>
    <submittedName>
        <fullName evidence="1">Uncharacterized protein</fullName>
    </submittedName>
</protein>
<evidence type="ECO:0000313" key="2">
    <source>
        <dbReference type="Proteomes" id="UP001431783"/>
    </source>
</evidence>
<dbReference type="Proteomes" id="UP001431783">
    <property type="component" value="Unassembled WGS sequence"/>
</dbReference>
<dbReference type="AlphaFoldDB" id="A0AAW1U8E5"/>
<name>A0AAW1U8E5_9CUCU</name>
<gene>
    <name evidence="1" type="ORF">WA026_003715</name>
</gene>
<sequence length="105" mass="12136">YKFRLCTSKTKNEQLKSLMFISSTNHQRINFFECNKMPEMSPTTDGLSLRYFFNNKSTPSVEVRWLTRVEIFQIKMGGGAPEIREIQEDSGASVKCCSLFTGIYF</sequence>
<comment type="caution">
    <text evidence="1">The sequence shown here is derived from an EMBL/GenBank/DDBJ whole genome shotgun (WGS) entry which is preliminary data.</text>
</comment>
<keyword evidence="2" id="KW-1185">Reference proteome</keyword>